<keyword evidence="3" id="KW-1185">Reference proteome</keyword>
<evidence type="ECO:0000313" key="2">
    <source>
        <dbReference type="EMBL" id="KII62705.1"/>
    </source>
</evidence>
<name>A0A0C2M6Q2_THEKT</name>
<dbReference type="AlphaFoldDB" id="A0A0C2M6Q2"/>
<organism evidence="2 3">
    <name type="scientific">Thelohanellus kitauei</name>
    <name type="common">Myxosporean</name>
    <dbReference type="NCBI Taxonomy" id="669202"/>
    <lineage>
        <taxon>Eukaryota</taxon>
        <taxon>Metazoa</taxon>
        <taxon>Cnidaria</taxon>
        <taxon>Myxozoa</taxon>
        <taxon>Myxosporea</taxon>
        <taxon>Bivalvulida</taxon>
        <taxon>Platysporina</taxon>
        <taxon>Myxobolidae</taxon>
        <taxon>Thelohanellus</taxon>
    </lineage>
</organism>
<gene>
    <name evidence="2" type="ORF">RF11_04607</name>
</gene>
<dbReference type="Proteomes" id="UP000031668">
    <property type="component" value="Unassembled WGS sequence"/>
</dbReference>
<evidence type="ECO:0000313" key="3">
    <source>
        <dbReference type="Proteomes" id="UP000031668"/>
    </source>
</evidence>
<sequence length="117" mass="13238">MSGVEEGCLTHATKLQHSIRKATNPVSLLLGDKIMPCCQGLRSHFCRIQKESASLPECSCLTRASLNKASRADSRRYIENTMVEILLYCCGCWAFMMLIYHGKKRLNYLTLDSLLYS</sequence>
<accession>A0A0C2M6Q2</accession>
<keyword evidence="1" id="KW-0472">Membrane</keyword>
<proteinExistence type="predicted"/>
<evidence type="ECO:0000256" key="1">
    <source>
        <dbReference type="SAM" id="Phobius"/>
    </source>
</evidence>
<protein>
    <submittedName>
        <fullName evidence="2">Uncharacterized protein</fullName>
    </submittedName>
</protein>
<keyword evidence="1" id="KW-1133">Transmembrane helix</keyword>
<keyword evidence="1" id="KW-0812">Transmembrane</keyword>
<dbReference type="EMBL" id="JWZT01004886">
    <property type="protein sequence ID" value="KII62705.1"/>
    <property type="molecule type" value="Genomic_DNA"/>
</dbReference>
<feature type="transmembrane region" description="Helical" evidence="1">
    <location>
        <begin position="85"/>
        <end position="102"/>
    </location>
</feature>
<reference evidence="2 3" key="1">
    <citation type="journal article" date="2014" name="Genome Biol. Evol.">
        <title>The genome of the myxosporean Thelohanellus kitauei shows adaptations to nutrient acquisition within its fish host.</title>
        <authorList>
            <person name="Yang Y."/>
            <person name="Xiong J."/>
            <person name="Zhou Z."/>
            <person name="Huo F."/>
            <person name="Miao W."/>
            <person name="Ran C."/>
            <person name="Liu Y."/>
            <person name="Zhang J."/>
            <person name="Feng J."/>
            <person name="Wang M."/>
            <person name="Wang M."/>
            <person name="Wang L."/>
            <person name="Yao B."/>
        </authorList>
    </citation>
    <scope>NUCLEOTIDE SEQUENCE [LARGE SCALE GENOMIC DNA]</scope>
    <source>
        <strain evidence="2">Wuqing</strain>
    </source>
</reference>
<comment type="caution">
    <text evidence="2">The sequence shown here is derived from an EMBL/GenBank/DDBJ whole genome shotgun (WGS) entry which is preliminary data.</text>
</comment>